<reference evidence="4 6" key="2">
    <citation type="submission" date="2023-12" db="EMBL/GenBank/DDBJ databases">
        <title>Hybrid Genome Assemblies of Mycoplasma cynos and Mycoplasma felis isolated from Dogs and Cats with Infectious Respiratory Disease.</title>
        <authorList>
            <person name="Framst I."/>
            <person name="Cai H."/>
            <person name="Ramesh P."/>
            <person name="Maboni G."/>
        </authorList>
    </citation>
    <scope>NUCLEOTIDE SEQUENCE [LARGE SCALE GENOMIC DNA]</scope>
    <source>
        <strain evidence="4 6">30510</strain>
    </source>
</reference>
<keyword evidence="3" id="KW-0614">Plasmid</keyword>
<dbReference type="InterPro" id="IPR036956">
    <property type="entry name" value="Impact_N_sf"/>
</dbReference>
<name>A0A449AJG4_9BACT</name>
<dbReference type="InterPro" id="IPR020568">
    <property type="entry name" value="Ribosomal_Su5_D2-typ_SF"/>
</dbReference>
<dbReference type="SUPFAM" id="SSF54211">
    <property type="entry name" value="Ribosomal protein S5 domain 2-like"/>
    <property type="match status" value="1"/>
</dbReference>
<dbReference type="GO" id="GO:0005737">
    <property type="term" value="C:cytoplasm"/>
    <property type="evidence" value="ECO:0007669"/>
    <property type="project" value="TreeGrafter"/>
</dbReference>
<gene>
    <name evidence="3" type="primary">yigZ</name>
    <name evidence="3" type="ORF">NCTC10142_00844</name>
    <name evidence="4" type="ORF">RRG46_00030</name>
</gene>
<dbReference type="PANTHER" id="PTHR16301:SF20">
    <property type="entry name" value="IMPACT FAMILY MEMBER YIGZ"/>
    <property type="match status" value="1"/>
</dbReference>
<evidence type="ECO:0000313" key="3">
    <source>
        <dbReference type="EMBL" id="VEU65062.1"/>
    </source>
</evidence>
<dbReference type="EMBL" id="LR214986">
    <property type="protein sequence ID" value="VEU65062.1"/>
    <property type="molecule type" value="Genomic_DNA"/>
</dbReference>
<dbReference type="Gene3D" id="3.30.230.30">
    <property type="entry name" value="Impact, N-terminal domain"/>
    <property type="match status" value="1"/>
</dbReference>
<dbReference type="PANTHER" id="PTHR16301">
    <property type="entry name" value="IMPACT-RELATED"/>
    <property type="match status" value="1"/>
</dbReference>
<dbReference type="GO" id="GO:0006446">
    <property type="term" value="P:regulation of translational initiation"/>
    <property type="evidence" value="ECO:0007669"/>
    <property type="project" value="TreeGrafter"/>
</dbReference>
<geneLocation type="plasmid" evidence="3 5">
    <name>13</name>
</geneLocation>
<comment type="similarity">
    <text evidence="1">Belongs to the IMPACT family.</text>
</comment>
<reference evidence="3 5" key="1">
    <citation type="submission" date="2019-01" db="EMBL/GenBank/DDBJ databases">
        <authorList>
            <consortium name="Pathogen Informatics"/>
        </authorList>
    </citation>
    <scope>NUCLEOTIDE SEQUENCE [LARGE SCALE GENOMIC DNA]</scope>
    <source>
        <strain evidence="3 5">NCTC10142</strain>
        <plasmid evidence="5">13</plasmid>
    </source>
</reference>
<dbReference type="RefSeq" id="WP_129720979.1">
    <property type="nucleotide sequence ID" value="NZ_CP103991.1"/>
</dbReference>
<dbReference type="InterPro" id="IPR001498">
    <property type="entry name" value="Impact_N"/>
</dbReference>
<dbReference type="EMBL" id="CP141046">
    <property type="protein sequence ID" value="WQQ19936.1"/>
    <property type="molecule type" value="Genomic_DNA"/>
</dbReference>
<dbReference type="Proteomes" id="UP001327314">
    <property type="component" value="Chromosome"/>
</dbReference>
<proteinExistence type="inferred from homology"/>
<evidence type="ECO:0000313" key="6">
    <source>
        <dbReference type="Proteomes" id="UP001327314"/>
    </source>
</evidence>
<evidence type="ECO:0000256" key="1">
    <source>
        <dbReference type="ARBA" id="ARBA00007665"/>
    </source>
</evidence>
<evidence type="ECO:0000313" key="4">
    <source>
        <dbReference type="EMBL" id="WQQ19936.1"/>
    </source>
</evidence>
<dbReference type="Proteomes" id="UP000289506">
    <property type="component" value="Plasmid 13"/>
</dbReference>
<dbReference type="AlphaFoldDB" id="A0A449AJG4"/>
<accession>A0A449AJG4</accession>
<evidence type="ECO:0000313" key="5">
    <source>
        <dbReference type="Proteomes" id="UP000289506"/>
    </source>
</evidence>
<feature type="domain" description="Impact N-terminal" evidence="2">
    <location>
        <begin position="11"/>
        <end position="117"/>
    </location>
</feature>
<organism evidence="3 5">
    <name type="scientific">Mycoplasmopsis cynos</name>
    <dbReference type="NCBI Taxonomy" id="171284"/>
    <lineage>
        <taxon>Bacteria</taxon>
        <taxon>Bacillati</taxon>
        <taxon>Mycoplasmatota</taxon>
        <taxon>Mycoplasmoidales</taxon>
        <taxon>Metamycoplasmataceae</taxon>
        <taxon>Mycoplasmopsis</taxon>
    </lineage>
</organism>
<dbReference type="Pfam" id="PF01205">
    <property type="entry name" value="Impact_N"/>
    <property type="match status" value="1"/>
</dbReference>
<dbReference type="InterPro" id="IPR023582">
    <property type="entry name" value="Impact"/>
</dbReference>
<sequence length="128" mass="14668">MINDEFKIIVKKSTFLSYIFEISDKKEIKEIIQKLQLEHKKSRHICYSYSINKNGNQSAGFHDDGEPKNTAGRPIYEIIKIKNLNNVLVVVVRYFGGIMLGAGGLIKAYRESAKLAIENYIKNKEKIC</sequence>
<evidence type="ECO:0000259" key="2">
    <source>
        <dbReference type="Pfam" id="PF01205"/>
    </source>
</evidence>
<protein>
    <submittedName>
        <fullName evidence="3">Proline dipeptidase pepQ</fullName>
    </submittedName>
    <submittedName>
        <fullName evidence="4">YigZ family protein</fullName>
    </submittedName>
</protein>